<sequence length="230" mass="25176">MKMNRIVCVVAILHVVSSPELVMTGLAASDYASALTKSLLYFEAQSTIEFRAKLKAKGELGNTSDAILWGTDYFIKAHPEPDVLYGQLFDFAHSHQGTYQSSISSAGGFYASSGFQDELVWAAAWIYHATDDKSYHDLLQSLGNSGGVKTTLCGMTKGKVASGVLYSYKSDAEQFICNCIQKGNNNVRKTPSGLLWFQEWNNLQYTGTVAFIAAVYAQYLTSKNASIQCP</sequence>
<keyword evidence="2" id="KW-1185">Reference proteome</keyword>
<proteinExistence type="predicted"/>
<dbReference type="EMBL" id="CM042883">
    <property type="protein sequence ID" value="KAI4371882.1"/>
    <property type="molecule type" value="Genomic_DNA"/>
</dbReference>
<gene>
    <name evidence="1" type="ORF">MLD38_010179</name>
</gene>
<comment type="caution">
    <text evidence="1">The sequence shown here is derived from an EMBL/GenBank/DDBJ whole genome shotgun (WGS) entry which is preliminary data.</text>
</comment>
<name>A0ACB9R098_9MYRT</name>
<organism evidence="1 2">
    <name type="scientific">Melastoma candidum</name>
    <dbReference type="NCBI Taxonomy" id="119954"/>
    <lineage>
        <taxon>Eukaryota</taxon>
        <taxon>Viridiplantae</taxon>
        <taxon>Streptophyta</taxon>
        <taxon>Embryophyta</taxon>
        <taxon>Tracheophyta</taxon>
        <taxon>Spermatophyta</taxon>
        <taxon>Magnoliopsida</taxon>
        <taxon>eudicotyledons</taxon>
        <taxon>Gunneridae</taxon>
        <taxon>Pentapetalae</taxon>
        <taxon>rosids</taxon>
        <taxon>malvids</taxon>
        <taxon>Myrtales</taxon>
        <taxon>Melastomataceae</taxon>
        <taxon>Melastomatoideae</taxon>
        <taxon>Melastomateae</taxon>
        <taxon>Melastoma</taxon>
    </lineage>
</organism>
<evidence type="ECO:0000313" key="2">
    <source>
        <dbReference type="Proteomes" id="UP001057402"/>
    </source>
</evidence>
<reference evidence="2" key="1">
    <citation type="journal article" date="2023" name="Front. Plant Sci.">
        <title>Chromosomal-level genome assembly of Melastoma candidum provides insights into trichome evolution.</title>
        <authorList>
            <person name="Zhong Y."/>
            <person name="Wu W."/>
            <person name="Sun C."/>
            <person name="Zou P."/>
            <person name="Liu Y."/>
            <person name="Dai S."/>
            <person name="Zhou R."/>
        </authorList>
    </citation>
    <scope>NUCLEOTIDE SEQUENCE [LARGE SCALE GENOMIC DNA]</scope>
</reference>
<accession>A0ACB9R098</accession>
<protein>
    <submittedName>
        <fullName evidence="1">Uncharacterized protein</fullName>
    </submittedName>
</protein>
<dbReference type="Proteomes" id="UP001057402">
    <property type="component" value="Chromosome 4"/>
</dbReference>
<evidence type="ECO:0000313" key="1">
    <source>
        <dbReference type="EMBL" id="KAI4371882.1"/>
    </source>
</evidence>